<dbReference type="Proteomes" id="UP001596989">
    <property type="component" value="Unassembled WGS sequence"/>
</dbReference>
<evidence type="ECO:0000256" key="2">
    <source>
        <dbReference type="ARBA" id="ARBA00007998"/>
    </source>
</evidence>
<feature type="transmembrane region" description="Helical" evidence="8">
    <location>
        <begin position="153"/>
        <end position="173"/>
    </location>
</feature>
<evidence type="ECO:0000313" key="10">
    <source>
        <dbReference type="Proteomes" id="UP001596989"/>
    </source>
</evidence>
<evidence type="ECO:0000256" key="4">
    <source>
        <dbReference type="ARBA" id="ARBA00022544"/>
    </source>
</evidence>
<gene>
    <name evidence="9" type="ORF">ACFQ2I_00460</name>
</gene>
<dbReference type="InterPro" id="IPR004761">
    <property type="entry name" value="Spore_GerAB"/>
</dbReference>
<feature type="transmembrane region" description="Helical" evidence="8">
    <location>
        <begin position="86"/>
        <end position="107"/>
    </location>
</feature>
<keyword evidence="5 8" id="KW-0812">Transmembrane</keyword>
<protein>
    <submittedName>
        <fullName evidence="9">Endospore germination permease</fullName>
    </submittedName>
</protein>
<evidence type="ECO:0000256" key="6">
    <source>
        <dbReference type="ARBA" id="ARBA00022989"/>
    </source>
</evidence>
<feature type="transmembrane region" description="Helical" evidence="8">
    <location>
        <begin position="20"/>
        <end position="40"/>
    </location>
</feature>
<feature type="transmembrane region" description="Helical" evidence="8">
    <location>
        <begin position="314"/>
        <end position="331"/>
    </location>
</feature>
<dbReference type="EMBL" id="JBHTJZ010000002">
    <property type="protein sequence ID" value="MFD0957864.1"/>
    <property type="molecule type" value="Genomic_DNA"/>
</dbReference>
<evidence type="ECO:0000313" key="9">
    <source>
        <dbReference type="EMBL" id="MFD0957864.1"/>
    </source>
</evidence>
<evidence type="ECO:0000256" key="5">
    <source>
        <dbReference type="ARBA" id="ARBA00022692"/>
    </source>
</evidence>
<feature type="transmembrane region" description="Helical" evidence="8">
    <location>
        <begin position="225"/>
        <end position="247"/>
    </location>
</feature>
<feature type="transmembrane region" description="Helical" evidence="8">
    <location>
        <begin position="277"/>
        <end position="302"/>
    </location>
</feature>
<evidence type="ECO:0000256" key="1">
    <source>
        <dbReference type="ARBA" id="ARBA00004141"/>
    </source>
</evidence>
<feature type="transmembrane region" description="Helical" evidence="8">
    <location>
        <begin position="127"/>
        <end position="146"/>
    </location>
</feature>
<keyword evidence="6 8" id="KW-1133">Transmembrane helix</keyword>
<comment type="similarity">
    <text evidence="2">Belongs to the amino acid-polyamine-organocation (APC) superfamily. Spore germination protein (SGP) (TC 2.A.3.9) family.</text>
</comment>
<keyword evidence="10" id="KW-1185">Reference proteome</keyword>
<dbReference type="RefSeq" id="WP_377561472.1">
    <property type="nucleotide sequence ID" value="NZ_JBHTJZ010000002.1"/>
</dbReference>
<evidence type="ECO:0000256" key="7">
    <source>
        <dbReference type="ARBA" id="ARBA00023136"/>
    </source>
</evidence>
<name>A0ABW3HK33_9BACL</name>
<dbReference type="PANTHER" id="PTHR34975">
    <property type="entry name" value="SPORE GERMINATION PROTEIN A2"/>
    <property type="match status" value="1"/>
</dbReference>
<organism evidence="9 10">
    <name type="scientific">Paenibacillus chungangensis</name>
    <dbReference type="NCBI Taxonomy" id="696535"/>
    <lineage>
        <taxon>Bacteria</taxon>
        <taxon>Bacillati</taxon>
        <taxon>Bacillota</taxon>
        <taxon>Bacilli</taxon>
        <taxon>Bacillales</taxon>
        <taxon>Paenibacillaceae</taxon>
        <taxon>Paenibacillus</taxon>
    </lineage>
</organism>
<comment type="caution">
    <text evidence="9">The sequence shown here is derived from an EMBL/GenBank/DDBJ whole genome shotgun (WGS) entry which is preliminary data.</text>
</comment>
<dbReference type="Pfam" id="PF03845">
    <property type="entry name" value="Spore_permease"/>
    <property type="match status" value="1"/>
</dbReference>
<dbReference type="NCBIfam" id="TIGR00912">
    <property type="entry name" value="2A0309"/>
    <property type="match status" value="1"/>
</dbReference>
<dbReference type="PANTHER" id="PTHR34975:SF2">
    <property type="entry name" value="SPORE GERMINATION PROTEIN A2"/>
    <property type="match status" value="1"/>
</dbReference>
<proteinExistence type="inferred from homology"/>
<feature type="transmembrane region" description="Helical" evidence="8">
    <location>
        <begin position="193"/>
        <end position="213"/>
    </location>
</feature>
<accession>A0ABW3HK33</accession>
<reference evidence="10" key="1">
    <citation type="journal article" date="2019" name="Int. J. Syst. Evol. Microbiol.">
        <title>The Global Catalogue of Microorganisms (GCM) 10K type strain sequencing project: providing services to taxonomists for standard genome sequencing and annotation.</title>
        <authorList>
            <consortium name="The Broad Institute Genomics Platform"/>
            <consortium name="The Broad Institute Genome Sequencing Center for Infectious Disease"/>
            <person name="Wu L."/>
            <person name="Ma J."/>
        </authorList>
    </citation>
    <scope>NUCLEOTIDE SEQUENCE [LARGE SCALE GENOMIC DNA]</scope>
    <source>
        <strain evidence="10">CCUG 59129</strain>
    </source>
</reference>
<feature type="transmembrane region" description="Helical" evidence="8">
    <location>
        <begin position="46"/>
        <end position="66"/>
    </location>
</feature>
<feature type="transmembrane region" description="Helical" evidence="8">
    <location>
        <begin position="343"/>
        <end position="364"/>
    </location>
</feature>
<keyword evidence="7 8" id="KW-0472">Membrane</keyword>
<evidence type="ECO:0000256" key="3">
    <source>
        <dbReference type="ARBA" id="ARBA00022448"/>
    </source>
</evidence>
<evidence type="ECO:0000256" key="8">
    <source>
        <dbReference type="SAM" id="Phobius"/>
    </source>
</evidence>
<comment type="subcellular location">
    <subcellularLocation>
        <location evidence="1">Membrane</location>
        <topology evidence="1">Multi-pass membrane protein</topology>
    </subcellularLocation>
</comment>
<keyword evidence="3" id="KW-0813">Transport</keyword>
<keyword evidence="4" id="KW-0309">Germination</keyword>
<sequence length="386" mass="42692">MKDMQSGVNGKIGAGQLGKLLYLFSLGSAALIVPTAVVQIARQDSWLSMLLIIPLHYFIILIYLALANRFPNLSLAQYSQHILGTWLGKVVTATYIFYFSMLCALVLRNMSDFIGKSVFPQTPEWFLSGTFMLVIVYGAYLGIETIGRTGDILFGWTLIVVFIISVALFNQMYGGHFLPVMGEGILQAMKGMYPVLGFPVAECVFLTVLLPLVQTEERSKLYAKLAAAVAVNGGISTVNVVMLIAVLGVSETVRSPYAVYEMVKAINIEDILVRVEILFAVVWIGTVFMKLLLSFYTVTVLLGQFLHLRTYRPLVVPLGLFIVPLSIMVYRNSVQSTIFAMDIWTIYSVGQGVIMPLVLLLIAWARGARSEERGAFPSEVANRTRS</sequence>